<evidence type="ECO:0000313" key="4">
    <source>
        <dbReference type="Proteomes" id="UP000660339"/>
    </source>
</evidence>
<proteinExistence type="predicted"/>
<dbReference type="RefSeq" id="WP_166388289.1">
    <property type="nucleotide sequence ID" value="NZ_BAAATT010000004.1"/>
</dbReference>
<keyword evidence="2" id="KW-0812">Transmembrane</keyword>
<keyword evidence="4" id="KW-1185">Reference proteome</keyword>
<dbReference type="EMBL" id="BONJ01000041">
    <property type="protein sequence ID" value="GIG18611.1"/>
    <property type="molecule type" value="Genomic_DNA"/>
</dbReference>
<evidence type="ECO:0000313" key="3">
    <source>
        <dbReference type="EMBL" id="GIG18611.1"/>
    </source>
</evidence>
<organism evidence="3 4">
    <name type="scientific">Catellatospora methionotrophica</name>
    <dbReference type="NCBI Taxonomy" id="121620"/>
    <lineage>
        <taxon>Bacteria</taxon>
        <taxon>Bacillati</taxon>
        <taxon>Actinomycetota</taxon>
        <taxon>Actinomycetes</taxon>
        <taxon>Micromonosporales</taxon>
        <taxon>Micromonosporaceae</taxon>
        <taxon>Catellatospora</taxon>
    </lineage>
</organism>
<evidence type="ECO:0000256" key="1">
    <source>
        <dbReference type="SAM" id="Coils"/>
    </source>
</evidence>
<accession>A0A8J3PKM3</accession>
<name>A0A8J3PKM3_9ACTN</name>
<reference evidence="3" key="1">
    <citation type="submission" date="2021-01" db="EMBL/GenBank/DDBJ databases">
        <title>Whole genome shotgun sequence of Catellatospora methionotrophica NBRC 14553.</title>
        <authorList>
            <person name="Komaki H."/>
            <person name="Tamura T."/>
        </authorList>
    </citation>
    <scope>NUCLEOTIDE SEQUENCE</scope>
    <source>
        <strain evidence="3">NBRC 14553</strain>
    </source>
</reference>
<protein>
    <submittedName>
        <fullName evidence="3">Uncharacterized protein</fullName>
    </submittedName>
</protein>
<feature type="transmembrane region" description="Helical" evidence="2">
    <location>
        <begin position="219"/>
        <end position="241"/>
    </location>
</feature>
<keyword evidence="1" id="KW-0175">Coiled coil</keyword>
<gene>
    <name evidence="3" type="ORF">Cme02nite_69430</name>
</gene>
<evidence type="ECO:0000256" key="2">
    <source>
        <dbReference type="SAM" id="Phobius"/>
    </source>
</evidence>
<feature type="transmembrane region" description="Helical" evidence="2">
    <location>
        <begin position="247"/>
        <end position="269"/>
    </location>
</feature>
<dbReference type="Proteomes" id="UP000660339">
    <property type="component" value="Unassembled WGS sequence"/>
</dbReference>
<sequence length="431" mass="45480">MANKVTLTFAGDADSLAKEAKRGEQSLAGVGTSATSASADFAKAAAESTDLATRMGRLGSAVTGTTDAIDSVGASLTAVNDIQQYSTLRSARLARALNDVSQAQEDYNQALLDGKQAQVDSGQYTIDAEQAALDASVALKDYAAAVKEHGKNSDEAKQAQLDLKQAQQDAKQATVDQEQATRDATQSVIDAEAAQLDLADAQREANPTGLSEWAEKLQLITPILSALVGIVGLVTAAQWLWNIAMSANPIGLIIIAVGALIAIIVLIATKTTIFQDAWRVSWGWIKKTAVDVWNWLKELPAKIGSAFMKVAEFIGRPFRAAFNFVADAWNNTIGKLQWSVPDWVPVIGGNTIGAPRLPKFHSGGVVPGTPGQEVMTLLQAGERVTPSTSGGNVGRLEVASDGTQFGDALVEVMLRTLRGRGIVLVRAGSRA</sequence>
<comment type="caution">
    <text evidence="3">The sequence shown here is derived from an EMBL/GenBank/DDBJ whole genome shotgun (WGS) entry which is preliminary data.</text>
</comment>
<keyword evidence="2" id="KW-1133">Transmembrane helix</keyword>
<dbReference type="AlphaFoldDB" id="A0A8J3PKM3"/>
<feature type="coiled-coil region" evidence="1">
    <location>
        <begin position="156"/>
        <end position="183"/>
    </location>
</feature>
<keyword evidence="2" id="KW-0472">Membrane</keyword>